<dbReference type="InterPro" id="IPR036291">
    <property type="entry name" value="NAD(P)-bd_dom_sf"/>
</dbReference>
<dbReference type="Gene3D" id="3.40.50.720">
    <property type="entry name" value="NAD(P)-binding Rossmann-like Domain"/>
    <property type="match status" value="1"/>
</dbReference>
<dbReference type="Proteomes" id="UP000294854">
    <property type="component" value="Unassembled WGS sequence"/>
</dbReference>
<evidence type="ECO:0000313" key="2">
    <source>
        <dbReference type="EMBL" id="TDG78635.1"/>
    </source>
</evidence>
<sequence>MKTILILGAAQPVAKLVAAQLQGQDQYNLRLWSTGDPHKAAAYMDAVKNADIIYSDFTGMDVDWNIEAVTEAMRQQENNSARFIFRSVSGIDGELTNSAQYTGIQDKEKFLDQQRYAIKMIDEAEIPYTILRVGNVIDGPKTDFTIYNEGNQIPFGNVSCETLATIVVDEISNAAHVNQSIGIIEK</sequence>
<gene>
    <name evidence="2" type="ORF">C5L31_001661</name>
</gene>
<dbReference type="STRING" id="1122149.FD44_GL000672"/>
<organism evidence="2 3">
    <name type="scientific">Secundilactobacillus malefermentans</name>
    <dbReference type="NCBI Taxonomy" id="176292"/>
    <lineage>
        <taxon>Bacteria</taxon>
        <taxon>Bacillati</taxon>
        <taxon>Bacillota</taxon>
        <taxon>Bacilli</taxon>
        <taxon>Lactobacillales</taxon>
        <taxon>Lactobacillaceae</taxon>
        <taxon>Secundilactobacillus</taxon>
    </lineage>
</organism>
<evidence type="ECO:0000259" key="1">
    <source>
        <dbReference type="Pfam" id="PF13460"/>
    </source>
</evidence>
<evidence type="ECO:0000313" key="3">
    <source>
        <dbReference type="Proteomes" id="UP000294854"/>
    </source>
</evidence>
<comment type="caution">
    <text evidence="2">The sequence shown here is derived from an EMBL/GenBank/DDBJ whole genome shotgun (WGS) entry which is preliminary data.</text>
</comment>
<dbReference type="OrthoDB" id="2282439at2"/>
<dbReference type="Pfam" id="PF13460">
    <property type="entry name" value="NAD_binding_10"/>
    <property type="match status" value="1"/>
</dbReference>
<reference evidence="2 3" key="1">
    <citation type="journal article" date="2019" name="Appl. Microbiol. Biotechnol.">
        <title>Uncovering carbohydrate metabolism through a genotype-phenotype association study of 56 lactic acid bacteria genomes.</title>
        <authorList>
            <person name="Buron-Moles G."/>
            <person name="Chailyan A."/>
            <person name="Dolejs I."/>
            <person name="Forster J."/>
            <person name="Miks M.H."/>
        </authorList>
    </citation>
    <scope>NUCLEOTIDE SEQUENCE [LARGE SCALE GENOMIC DNA]</scope>
    <source>
        <strain evidence="2 3">ATCC 49373</strain>
    </source>
</reference>
<name>A0A4R5NQQ4_9LACO</name>
<dbReference type="SUPFAM" id="SSF51735">
    <property type="entry name" value="NAD(P)-binding Rossmann-fold domains"/>
    <property type="match status" value="1"/>
</dbReference>
<protein>
    <recommendedName>
        <fullName evidence="1">NAD(P)-binding domain-containing protein</fullName>
    </recommendedName>
</protein>
<dbReference type="RefSeq" id="WP_010618987.1">
    <property type="nucleotide sequence ID" value="NZ_PUFO01000034.1"/>
</dbReference>
<dbReference type="EMBL" id="PUFO01000034">
    <property type="protein sequence ID" value="TDG78635.1"/>
    <property type="molecule type" value="Genomic_DNA"/>
</dbReference>
<keyword evidence="3" id="KW-1185">Reference proteome</keyword>
<proteinExistence type="predicted"/>
<feature type="domain" description="NAD(P)-binding" evidence="1">
    <location>
        <begin position="34"/>
        <end position="173"/>
    </location>
</feature>
<dbReference type="InterPro" id="IPR016040">
    <property type="entry name" value="NAD(P)-bd_dom"/>
</dbReference>
<accession>A0A4R5NQQ4</accession>
<dbReference type="AlphaFoldDB" id="A0A4R5NQQ4"/>